<feature type="binding site" evidence="9">
    <location>
        <position position="172"/>
    </location>
    <ligand>
        <name>Zn(2+)</name>
        <dbReference type="ChEBI" id="CHEBI:29105"/>
        <note>catalytic</note>
    </ligand>
</feature>
<dbReference type="PROSITE" id="PS51864">
    <property type="entry name" value="ASTACIN"/>
    <property type="match status" value="1"/>
</dbReference>
<dbReference type="PANTHER" id="PTHR10127">
    <property type="entry name" value="DISCOIDIN, CUB, EGF, LAMININ , AND ZINC METALLOPROTEASE DOMAIN CONTAINING"/>
    <property type="match status" value="1"/>
</dbReference>
<feature type="binding site" evidence="9">
    <location>
        <position position="162"/>
    </location>
    <ligand>
        <name>Zn(2+)</name>
        <dbReference type="ChEBI" id="CHEBI:29105"/>
        <note>catalytic</note>
    </ligand>
</feature>
<keyword evidence="4 9" id="KW-0378">Hydrolase</keyword>
<keyword evidence="13" id="KW-1185">Reference proteome</keyword>
<feature type="signal peptide" evidence="10">
    <location>
        <begin position="1"/>
        <end position="19"/>
    </location>
</feature>
<dbReference type="InterPro" id="IPR006026">
    <property type="entry name" value="Peptidase_Metallo"/>
</dbReference>
<evidence type="ECO:0000256" key="3">
    <source>
        <dbReference type="ARBA" id="ARBA00022729"/>
    </source>
</evidence>
<organism evidence="12 13">
    <name type="scientific">Coilia grayii</name>
    <name type="common">Gray's grenadier anchovy</name>
    <dbReference type="NCBI Taxonomy" id="363190"/>
    <lineage>
        <taxon>Eukaryota</taxon>
        <taxon>Metazoa</taxon>
        <taxon>Chordata</taxon>
        <taxon>Craniata</taxon>
        <taxon>Vertebrata</taxon>
        <taxon>Euteleostomi</taxon>
        <taxon>Actinopterygii</taxon>
        <taxon>Neopterygii</taxon>
        <taxon>Teleostei</taxon>
        <taxon>Clupei</taxon>
        <taxon>Clupeiformes</taxon>
        <taxon>Clupeoidei</taxon>
        <taxon>Engraulidae</taxon>
        <taxon>Coilinae</taxon>
        <taxon>Coilia</taxon>
    </lineage>
</organism>
<evidence type="ECO:0000313" key="13">
    <source>
        <dbReference type="Proteomes" id="UP001591681"/>
    </source>
</evidence>
<proteinExistence type="predicted"/>
<dbReference type="PRINTS" id="PR00480">
    <property type="entry name" value="ASTACIN"/>
</dbReference>
<dbReference type="GO" id="GO:0004222">
    <property type="term" value="F:metalloendopeptidase activity"/>
    <property type="evidence" value="ECO:0007669"/>
    <property type="project" value="UniProtKB-UniRule"/>
</dbReference>
<feature type="domain" description="Peptidase M12A" evidence="11">
    <location>
        <begin position="64"/>
        <end position="264"/>
    </location>
</feature>
<accession>A0ABD1IS83</accession>
<dbReference type="AlphaFoldDB" id="A0ABD1IS83"/>
<comment type="cofactor">
    <cofactor evidence="9 10">
        <name>Zn(2+)</name>
        <dbReference type="ChEBI" id="CHEBI:29105"/>
    </cofactor>
    <text evidence="9 10">Binds 1 zinc ion per subunit.</text>
</comment>
<dbReference type="InterPro" id="IPR034039">
    <property type="entry name" value="ZnMP_hatching_enz"/>
</dbReference>
<keyword evidence="3 10" id="KW-0732">Signal</keyword>
<dbReference type="InterPro" id="IPR024079">
    <property type="entry name" value="MetalloPept_cat_dom_sf"/>
</dbReference>
<evidence type="ECO:0000256" key="1">
    <source>
        <dbReference type="ARBA" id="ARBA00022670"/>
    </source>
</evidence>
<dbReference type="PANTHER" id="PTHR10127:SF839">
    <property type="entry name" value="HATCHING ENZYME 1.2-RELATED"/>
    <property type="match status" value="1"/>
</dbReference>
<reference evidence="12 13" key="1">
    <citation type="submission" date="2024-09" db="EMBL/GenBank/DDBJ databases">
        <title>A chromosome-level genome assembly of Gray's grenadier anchovy, Coilia grayii.</title>
        <authorList>
            <person name="Fu Z."/>
        </authorList>
    </citation>
    <scope>NUCLEOTIDE SEQUENCE [LARGE SCALE GENOMIC DNA]</scope>
    <source>
        <strain evidence="12">G4</strain>
        <tissue evidence="12">Muscle</tissue>
    </source>
</reference>
<evidence type="ECO:0000256" key="2">
    <source>
        <dbReference type="ARBA" id="ARBA00022723"/>
    </source>
</evidence>
<keyword evidence="6 9" id="KW-0482">Metalloprotease</keyword>
<dbReference type="Proteomes" id="UP001591681">
    <property type="component" value="Unassembled WGS sequence"/>
</dbReference>
<protein>
    <recommendedName>
        <fullName evidence="10">Metalloendopeptidase</fullName>
        <ecNumber evidence="10">3.4.24.-</ecNumber>
    </recommendedName>
</protein>
<evidence type="ECO:0000256" key="9">
    <source>
        <dbReference type="PROSITE-ProRule" id="PRU01211"/>
    </source>
</evidence>
<dbReference type="EC" id="3.4.24.-" evidence="10"/>
<gene>
    <name evidence="12" type="ORF">ACEWY4_026590</name>
</gene>
<dbReference type="SUPFAM" id="SSF55486">
    <property type="entry name" value="Metalloproteases ('zincins'), catalytic domain"/>
    <property type="match status" value="1"/>
</dbReference>
<feature type="chain" id="PRO_5044527201" description="Metalloendopeptidase" evidence="10">
    <location>
        <begin position="20"/>
        <end position="324"/>
    </location>
</feature>
<dbReference type="CDD" id="cd04283">
    <property type="entry name" value="ZnMc_hatching_enzyme"/>
    <property type="match status" value="1"/>
</dbReference>
<dbReference type="FunFam" id="3.40.390.10:FF:000040">
    <property type="entry name" value="Metalloendopeptidase"/>
    <property type="match status" value="1"/>
</dbReference>
<dbReference type="InterPro" id="IPR001506">
    <property type="entry name" value="Peptidase_M12A"/>
</dbReference>
<dbReference type="GO" id="GO:0008270">
    <property type="term" value="F:zinc ion binding"/>
    <property type="evidence" value="ECO:0007669"/>
    <property type="project" value="UniProtKB-UniRule"/>
</dbReference>
<dbReference type="GO" id="GO:0006508">
    <property type="term" value="P:proteolysis"/>
    <property type="evidence" value="ECO:0007669"/>
    <property type="project" value="UniProtKB-KW"/>
</dbReference>
<keyword evidence="7" id="KW-0865">Zymogen</keyword>
<dbReference type="Pfam" id="PF01400">
    <property type="entry name" value="Astacin"/>
    <property type="match status" value="1"/>
</dbReference>
<dbReference type="SMART" id="SM00235">
    <property type="entry name" value="ZnMc"/>
    <property type="match status" value="1"/>
</dbReference>
<evidence type="ECO:0000313" key="12">
    <source>
        <dbReference type="EMBL" id="KAL2077086.1"/>
    </source>
</evidence>
<feature type="active site" evidence="9">
    <location>
        <position position="163"/>
    </location>
</feature>
<evidence type="ECO:0000256" key="8">
    <source>
        <dbReference type="ARBA" id="ARBA00023157"/>
    </source>
</evidence>
<evidence type="ECO:0000256" key="10">
    <source>
        <dbReference type="RuleBase" id="RU361183"/>
    </source>
</evidence>
<comment type="caution">
    <text evidence="12">The sequence shown here is derived from an EMBL/GenBank/DDBJ whole genome shotgun (WGS) entry which is preliminary data.</text>
</comment>
<evidence type="ECO:0000256" key="7">
    <source>
        <dbReference type="ARBA" id="ARBA00023145"/>
    </source>
</evidence>
<evidence type="ECO:0000259" key="11">
    <source>
        <dbReference type="PROSITE" id="PS51864"/>
    </source>
</evidence>
<keyword evidence="5 9" id="KW-0862">Zinc</keyword>
<keyword evidence="1 9" id="KW-0645">Protease</keyword>
<evidence type="ECO:0000256" key="6">
    <source>
        <dbReference type="ARBA" id="ARBA00023049"/>
    </source>
</evidence>
<comment type="caution">
    <text evidence="9">Lacks conserved residue(s) required for the propagation of feature annotation.</text>
</comment>
<name>A0ABD1IS83_9TELE</name>
<feature type="binding site" evidence="9">
    <location>
        <position position="166"/>
    </location>
    <ligand>
        <name>Zn(2+)</name>
        <dbReference type="ChEBI" id="CHEBI:29105"/>
        <note>catalytic</note>
    </ligand>
</feature>
<keyword evidence="8" id="KW-1015">Disulfide bond</keyword>
<keyword evidence="2 9" id="KW-0479">Metal-binding</keyword>
<evidence type="ECO:0000256" key="4">
    <source>
        <dbReference type="ARBA" id="ARBA00022801"/>
    </source>
</evidence>
<sequence length="324" mass="36946">MDLRASISLLLLLLGLSQALPLREKDIFTNEPKDFDLTTQILNTNNGSAELLMEGDLVVPRTRNALICWNNACLWKRSSNGKVEVPYTVSSSFSSYEKGAIETAMSVFNTQTCIKFVPRSSESDYVAIEDRDGCFSSLGRTGGRQELSLNRDGCVYHGIIQHELNHALGFYHEQTRSDRDQYVTINWKYIDPAQYHNFEKQRTNNQGTPYDYSSVMHYGRYAFTTQYGMETITPIPNSNVEIGQRMGLSRTDILRINKLYGCCEFDFIFGMMLNKHLENVLFSLILNVCFCPQQKRPKLMLSSSAGAIIMISKHMLSNDYSYVF</sequence>
<evidence type="ECO:0000256" key="5">
    <source>
        <dbReference type="ARBA" id="ARBA00022833"/>
    </source>
</evidence>
<dbReference type="Gene3D" id="3.40.390.10">
    <property type="entry name" value="Collagenase (Catalytic Domain)"/>
    <property type="match status" value="1"/>
</dbReference>
<dbReference type="EMBL" id="JBHFQA010000024">
    <property type="protein sequence ID" value="KAL2077086.1"/>
    <property type="molecule type" value="Genomic_DNA"/>
</dbReference>